<feature type="transmembrane region" description="Helical" evidence="1">
    <location>
        <begin position="64"/>
        <end position="83"/>
    </location>
</feature>
<evidence type="ECO:0000313" key="2">
    <source>
        <dbReference type="EMBL" id="AMW06309.1"/>
    </source>
</evidence>
<evidence type="ECO:0000313" key="3">
    <source>
        <dbReference type="Proteomes" id="UP000076404"/>
    </source>
</evidence>
<keyword evidence="1" id="KW-0812">Transmembrane</keyword>
<accession>A0A143BMH6</accession>
<keyword evidence="1" id="KW-0472">Membrane</keyword>
<proteinExistence type="predicted"/>
<dbReference type="eggNOG" id="COG2319">
    <property type="taxonomic scope" value="Bacteria"/>
</dbReference>
<dbReference type="OrthoDB" id="7427621at2"/>
<feature type="transmembrane region" description="Helical" evidence="1">
    <location>
        <begin position="139"/>
        <end position="164"/>
    </location>
</feature>
<feature type="transmembrane region" description="Helical" evidence="1">
    <location>
        <begin position="104"/>
        <end position="127"/>
    </location>
</feature>
<dbReference type="RefSeq" id="WP_043581781.1">
    <property type="nucleotide sequence ID" value="NZ_CP011454.1"/>
</dbReference>
<dbReference type="Proteomes" id="UP000076404">
    <property type="component" value="Chromosome"/>
</dbReference>
<dbReference type="KEGG" id="gph:GEMMAAP_19040"/>
<dbReference type="AlphaFoldDB" id="A0A143BMH6"/>
<reference evidence="2 3" key="1">
    <citation type="journal article" date="2014" name="Proc. Natl. Acad. Sci. U.S.A.">
        <title>Functional type 2 photosynthetic reaction centers found in the rare bacterial phylum Gemmatimonadetes.</title>
        <authorList>
            <person name="Zeng Y."/>
            <person name="Feng F."/>
            <person name="Medova H."/>
            <person name="Dean J."/>
            <person name="Koblizek M."/>
        </authorList>
    </citation>
    <scope>NUCLEOTIDE SEQUENCE [LARGE SCALE GENOMIC DNA]</scope>
    <source>
        <strain evidence="2 3">AP64</strain>
    </source>
</reference>
<keyword evidence="1" id="KW-1133">Transmembrane helix</keyword>
<protein>
    <submittedName>
        <fullName evidence="2">Uncharacterized protein</fullName>
    </submittedName>
</protein>
<dbReference type="STRING" id="1379270.GEMMAAP_19040"/>
<organism evidence="2 3">
    <name type="scientific">Gemmatimonas phototrophica</name>
    <dbReference type="NCBI Taxonomy" id="1379270"/>
    <lineage>
        <taxon>Bacteria</taxon>
        <taxon>Pseudomonadati</taxon>
        <taxon>Gemmatimonadota</taxon>
        <taxon>Gemmatimonadia</taxon>
        <taxon>Gemmatimonadales</taxon>
        <taxon>Gemmatimonadaceae</taxon>
        <taxon>Gemmatimonas</taxon>
    </lineage>
</organism>
<name>A0A143BMH6_9BACT</name>
<gene>
    <name evidence="2" type="ORF">GEMMAAP_19040</name>
</gene>
<sequence length="178" mass="19220">MSRALSWLFVATLSLILLLQLRGLDAPLAAVTPGGIVAYELAFTVERARGILDIWRSAGVTEQARVSLGVDVGFLLVYPWFFWHTVRLLRRPGFSTPGTAFDRVGHLLGVAVLACMPLDALENWLLWRMLETGASSSGAALAGGAATLKFLLVLLTTLWCLAALSRRLTRSSSSPSHG</sequence>
<keyword evidence="3" id="KW-1185">Reference proteome</keyword>
<reference evidence="2 3" key="2">
    <citation type="journal article" date="2016" name="Environ. Microbiol. Rep.">
        <title>Metagenomic evidence for the presence of phototrophic Gemmatimonadetes bacteria in diverse environments.</title>
        <authorList>
            <person name="Zeng Y."/>
            <person name="Baumbach J."/>
            <person name="Barbosa E.G."/>
            <person name="Azevedo V."/>
            <person name="Zhang C."/>
            <person name="Koblizek M."/>
        </authorList>
    </citation>
    <scope>NUCLEOTIDE SEQUENCE [LARGE SCALE GENOMIC DNA]</scope>
    <source>
        <strain evidence="2 3">AP64</strain>
    </source>
</reference>
<evidence type="ECO:0000256" key="1">
    <source>
        <dbReference type="SAM" id="Phobius"/>
    </source>
</evidence>
<dbReference type="EMBL" id="CP011454">
    <property type="protein sequence ID" value="AMW06309.1"/>
    <property type="molecule type" value="Genomic_DNA"/>
</dbReference>